<gene>
    <name evidence="2" type="ORF">ACFOWA_14430</name>
</gene>
<name>A0ABV8PDY5_9SPHI</name>
<dbReference type="EMBL" id="JBHSBW010000013">
    <property type="protein sequence ID" value="MFC4212392.1"/>
    <property type="molecule type" value="Genomic_DNA"/>
</dbReference>
<evidence type="ECO:0000313" key="2">
    <source>
        <dbReference type="EMBL" id="MFC4212392.1"/>
    </source>
</evidence>
<keyword evidence="2" id="KW-0378">Hydrolase</keyword>
<reference evidence="3" key="1">
    <citation type="journal article" date="2019" name="Int. J. Syst. Evol. Microbiol.">
        <title>The Global Catalogue of Microorganisms (GCM) 10K type strain sequencing project: providing services to taxonomists for standard genome sequencing and annotation.</title>
        <authorList>
            <consortium name="The Broad Institute Genomics Platform"/>
            <consortium name="The Broad Institute Genome Sequencing Center for Infectious Disease"/>
            <person name="Wu L."/>
            <person name="Ma J."/>
        </authorList>
    </citation>
    <scope>NUCLEOTIDE SEQUENCE [LARGE SCALE GENOMIC DNA]</scope>
    <source>
        <strain evidence="3">CCM 8691</strain>
    </source>
</reference>
<proteinExistence type="predicted"/>
<dbReference type="GO" id="GO:0016787">
    <property type="term" value="F:hydrolase activity"/>
    <property type="evidence" value="ECO:0007669"/>
    <property type="project" value="UniProtKB-KW"/>
</dbReference>
<organism evidence="2 3">
    <name type="scientific">Pedobacter lithocola</name>
    <dbReference type="NCBI Taxonomy" id="1908239"/>
    <lineage>
        <taxon>Bacteria</taxon>
        <taxon>Pseudomonadati</taxon>
        <taxon>Bacteroidota</taxon>
        <taxon>Sphingobacteriia</taxon>
        <taxon>Sphingobacteriales</taxon>
        <taxon>Sphingobacteriaceae</taxon>
        <taxon>Pedobacter</taxon>
    </lineage>
</organism>
<dbReference type="InterPro" id="IPR013780">
    <property type="entry name" value="Glyco_hydro_b"/>
</dbReference>
<evidence type="ECO:0000313" key="3">
    <source>
        <dbReference type="Proteomes" id="UP001595789"/>
    </source>
</evidence>
<feature type="domain" description="Glycosyl hydrolase family 30 beta sandwich" evidence="1">
    <location>
        <begin position="1"/>
        <end position="42"/>
    </location>
</feature>
<dbReference type="Proteomes" id="UP001595789">
    <property type="component" value="Unassembled WGS sequence"/>
</dbReference>
<dbReference type="InterPro" id="IPR033452">
    <property type="entry name" value="GH30_C"/>
</dbReference>
<comment type="caution">
    <text evidence="2">The sequence shown here is derived from an EMBL/GenBank/DDBJ whole genome shotgun (WGS) entry which is preliminary data.</text>
</comment>
<accession>A0ABV8PDY5</accession>
<keyword evidence="3" id="KW-1185">Reference proteome</keyword>
<dbReference type="Gene3D" id="2.60.40.1180">
    <property type="entry name" value="Golgi alpha-mannosidase II"/>
    <property type="match status" value="1"/>
</dbReference>
<evidence type="ECO:0000259" key="1">
    <source>
        <dbReference type="Pfam" id="PF17189"/>
    </source>
</evidence>
<protein>
    <submittedName>
        <fullName evidence="2">Glycoside hydrolase family 30 beta sandwich domain-containing protein</fullName>
    </submittedName>
</protein>
<dbReference type="Pfam" id="PF17189">
    <property type="entry name" value="Glyco_hydro_30C"/>
    <property type="match status" value="1"/>
</dbReference>
<dbReference type="RefSeq" id="WP_378986321.1">
    <property type="nucleotide sequence ID" value="NZ_JBHSBW010000013.1"/>
</dbReference>
<sequence>MNTDGKLVVVVMNQSDEKIKYSLWIKGQAATTTSLPHSIATLVVE</sequence>